<dbReference type="Proteomes" id="UP000465622">
    <property type="component" value="Chromosome"/>
</dbReference>
<keyword evidence="3" id="KW-1185">Reference proteome</keyword>
<feature type="transmembrane region" description="Helical" evidence="1">
    <location>
        <begin position="52"/>
        <end position="77"/>
    </location>
</feature>
<dbReference type="EMBL" id="AP022567">
    <property type="protein sequence ID" value="BBX33628.1"/>
    <property type="molecule type" value="Genomic_DNA"/>
</dbReference>
<keyword evidence="1" id="KW-0812">Transmembrane</keyword>
<gene>
    <name evidence="2" type="ORF">MMAGJ_29100</name>
</gene>
<sequence>MTTSESNTELLARVAIEARTRAVGWLAVIASFVGVYLIGTAVIAIGRAAASTVVGALGLLIGVTAVVAVVAALIPLARAGWSYRSAKAQLVSEVTP</sequence>
<evidence type="ECO:0000313" key="2">
    <source>
        <dbReference type="EMBL" id="BBX33628.1"/>
    </source>
</evidence>
<accession>A0ABN5Y675</accession>
<reference evidence="2 3" key="1">
    <citation type="journal article" date="2019" name="Emerg. Microbes Infect.">
        <title>Comprehensive subspecies identification of 175 nontuberculous mycobacteria species based on 7547 genomic profiles.</title>
        <authorList>
            <person name="Matsumoto Y."/>
            <person name="Kinjo T."/>
            <person name="Motooka D."/>
            <person name="Nabeya D."/>
            <person name="Jung N."/>
            <person name="Uechi K."/>
            <person name="Horii T."/>
            <person name="Iida T."/>
            <person name="Fujita J."/>
            <person name="Nakamura S."/>
        </authorList>
    </citation>
    <scope>NUCLEOTIDE SEQUENCE [LARGE SCALE GENOMIC DNA]</scope>
    <source>
        <strain evidence="2 3">JCM 12375</strain>
    </source>
</reference>
<organism evidence="2 3">
    <name type="scientific">Mycolicibacterium mageritense</name>
    <name type="common">Mycobacterium mageritense</name>
    <dbReference type="NCBI Taxonomy" id="53462"/>
    <lineage>
        <taxon>Bacteria</taxon>
        <taxon>Bacillati</taxon>
        <taxon>Actinomycetota</taxon>
        <taxon>Actinomycetes</taxon>
        <taxon>Mycobacteriales</taxon>
        <taxon>Mycobacteriaceae</taxon>
        <taxon>Mycolicibacterium</taxon>
    </lineage>
</organism>
<protein>
    <recommendedName>
        <fullName evidence="4">DUF485 domain-containing protein</fullName>
    </recommendedName>
</protein>
<proteinExistence type="predicted"/>
<name>A0ABN5Y675_MYCME</name>
<feature type="transmembrane region" description="Helical" evidence="1">
    <location>
        <begin position="23"/>
        <end position="46"/>
    </location>
</feature>
<evidence type="ECO:0000256" key="1">
    <source>
        <dbReference type="SAM" id="Phobius"/>
    </source>
</evidence>
<evidence type="ECO:0008006" key="4">
    <source>
        <dbReference type="Google" id="ProtNLM"/>
    </source>
</evidence>
<evidence type="ECO:0000313" key="3">
    <source>
        <dbReference type="Proteomes" id="UP000465622"/>
    </source>
</evidence>
<keyword evidence="1" id="KW-1133">Transmembrane helix</keyword>
<keyword evidence="1" id="KW-0472">Membrane</keyword>
<dbReference type="RefSeq" id="WP_036431348.1">
    <property type="nucleotide sequence ID" value="NZ_AP022567.1"/>
</dbReference>